<evidence type="ECO:0000256" key="12">
    <source>
        <dbReference type="ARBA" id="ARBA00041185"/>
    </source>
</evidence>
<dbReference type="InterPro" id="IPR018365">
    <property type="entry name" value="Cell_cycle_FtsW-rel_CS"/>
</dbReference>
<feature type="transmembrane region" description="Helical" evidence="17">
    <location>
        <begin position="201"/>
        <end position="223"/>
    </location>
</feature>
<sequence>MTAKTKKMKAKTISKSTSEYFDYSLLAVLVFLVCFGLVMLYSVSSYSALIKYGNSMHYLTRQLIFTVAGFAGLYVASRLPLEFYRKVAFFSYMASLALMALVQTPLGKEVNGAKRWLKLPGDQQLQPAEIAKIALIIYIPLLIIKFGKEYKQLKQTAKVLCAGLVAAAFALFLTDNLSTAVILMGITVIIVFISHPKTKPFLMIGVALVVLVGGFLVYVVNFVNSTGNFRMNRILMWLKPEEYSGDNFQSLQGLYAIGSGGLFGKGLGNGAQKMVIPEVQNDMILSVICEELGIFGAIMILILFGLVLYRLFFIAQNAPDLYSSLVVTGIFAHIALQVMFNVGVVTGVLPTTGITLPFISYGGTSTLFLLTEMGVALGVSRRIRLD</sequence>
<reference evidence="18 19" key="1">
    <citation type="journal article" date="2022" name="Genome Biol. Evol.">
        <title>Host diet, physiology and behaviors set the stage for Lachnospiraceae cladogenesis.</title>
        <authorList>
            <person name="Vera-Ponce De Leon A."/>
            <person name="Schneider M."/>
            <person name="Jahnes B.C."/>
            <person name="Sadowski V."/>
            <person name="Camuy-Velez L.A."/>
            <person name="Duan J."/>
            <person name="Sabree Z.L."/>
        </authorList>
    </citation>
    <scope>NUCLEOTIDE SEQUENCE [LARGE SCALE GENOMIC DNA]</scope>
    <source>
        <strain evidence="18 19">PAL227</strain>
    </source>
</reference>
<keyword evidence="2" id="KW-0328">Glycosyltransferase</keyword>
<evidence type="ECO:0000256" key="13">
    <source>
        <dbReference type="ARBA" id="ARBA00041418"/>
    </source>
</evidence>
<evidence type="ECO:0000256" key="7">
    <source>
        <dbReference type="ARBA" id="ARBA00022989"/>
    </source>
</evidence>
<comment type="function">
    <text evidence="16">Peptidoglycan polymerase that is essential for cell division.</text>
</comment>
<dbReference type="PROSITE" id="PS00428">
    <property type="entry name" value="FTSW_RODA_SPOVE"/>
    <property type="match status" value="1"/>
</dbReference>
<organism evidence="18 19">
    <name type="scientific">Ohessyouella blattaphilus</name>
    <dbReference type="NCBI Taxonomy" id="2949333"/>
    <lineage>
        <taxon>Bacteria</taxon>
        <taxon>Bacillati</taxon>
        <taxon>Bacillota</taxon>
        <taxon>Clostridia</taxon>
        <taxon>Lachnospirales</taxon>
        <taxon>Lachnospiraceae</taxon>
        <taxon>Ohessyouella</taxon>
    </lineage>
</organism>
<evidence type="ECO:0000256" key="5">
    <source>
        <dbReference type="ARBA" id="ARBA00022960"/>
    </source>
</evidence>
<keyword evidence="6" id="KW-0573">Peptidoglycan synthesis</keyword>
<feature type="transmembrane region" description="Helical" evidence="17">
    <location>
        <begin position="292"/>
        <end position="313"/>
    </location>
</feature>
<evidence type="ECO:0000256" key="17">
    <source>
        <dbReference type="SAM" id="Phobius"/>
    </source>
</evidence>
<feature type="transmembrane region" description="Helical" evidence="17">
    <location>
        <begin position="358"/>
        <end position="379"/>
    </location>
</feature>
<accession>A0ABT1ED88</accession>
<feature type="transmembrane region" description="Helical" evidence="17">
    <location>
        <begin position="87"/>
        <end position="106"/>
    </location>
</feature>
<dbReference type="InterPro" id="IPR001182">
    <property type="entry name" value="FtsW/RodA"/>
</dbReference>
<evidence type="ECO:0000313" key="18">
    <source>
        <dbReference type="EMBL" id="MCP1108654.1"/>
    </source>
</evidence>
<feature type="transmembrane region" description="Helical" evidence="17">
    <location>
        <begin position="126"/>
        <end position="144"/>
    </location>
</feature>
<evidence type="ECO:0000256" key="4">
    <source>
        <dbReference type="ARBA" id="ARBA00022692"/>
    </source>
</evidence>
<keyword evidence="3" id="KW-0808">Transferase</keyword>
<evidence type="ECO:0000256" key="10">
    <source>
        <dbReference type="ARBA" id="ARBA00033270"/>
    </source>
</evidence>
<dbReference type="PANTHER" id="PTHR30474">
    <property type="entry name" value="CELL CYCLE PROTEIN"/>
    <property type="match status" value="1"/>
</dbReference>
<dbReference type="Proteomes" id="UP001523565">
    <property type="component" value="Unassembled WGS sequence"/>
</dbReference>
<feature type="transmembrane region" description="Helical" evidence="17">
    <location>
        <begin position="179"/>
        <end position="194"/>
    </location>
</feature>
<dbReference type="PANTHER" id="PTHR30474:SF2">
    <property type="entry name" value="PEPTIDOGLYCAN GLYCOSYLTRANSFERASE FTSW-RELATED"/>
    <property type="match status" value="1"/>
</dbReference>
<evidence type="ECO:0000256" key="6">
    <source>
        <dbReference type="ARBA" id="ARBA00022984"/>
    </source>
</evidence>
<comment type="caution">
    <text evidence="18">The sequence shown here is derived from an EMBL/GenBank/DDBJ whole genome shotgun (WGS) entry which is preliminary data.</text>
</comment>
<dbReference type="EMBL" id="JAMZFV010000001">
    <property type="protein sequence ID" value="MCP1108654.1"/>
    <property type="molecule type" value="Genomic_DNA"/>
</dbReference>
<dbReference type="Pfam" id="PF01098">
    <property type="entry name" value="FTSW_RODA_SPOVE"/>
    <property type="match status" value="1"/>
</dbReference>
<comment type="similarity">
    <text evidence="11">Belongs to the SEDS family. FtsW subfamily.</text>
</comment>
<keyword evidence="8 17" id="KW-0472">Membrane</keyword>
<keyword evidence="4 17" id="KW-0812">Transmembrane</keyword>
<keyword evidence="5" id="KW-0133">Cell shape</keyword>
<feature type="transmembrane region" description="Helical" evidence="17">
    <location>
        <begin position="325"/>
        <end position="346"/>
    </location>
</feature>
<keyword evidence="19" id="KW-1185">Reference proteome</keyword>
<feature type="transmembrane region" description="Helical" evidence="17">
    <location>
        <begin position="55"/>
        <end position="75"/>
    </location>
</feature>
<dbReference type="RefSeq" id="WP_262067563.1">
    <property type="nucleotide sequence ID" value="NZ_JAMXOC010000001.1"/>
</dbReference>
<dbReference type="EC" id="2.4.99.28" evidence="14"/>
<evidence type="ECO:0000256" key="2">
    <source>
        <dbReference type="ARBA" id="ARBA00022676"/>
    </source>
</evidence>
<evidence type="ECO:0000256" key="14">
    <source>
        <dbReference type="ARBA" id="ARBA00044770"/>
    </source>
</evidence>
<gene>
    <name evidence="18" type="ORF">NK118_00115</name>
</gene>
<comment type="subcellular location">
    <subcellularLocation>
        <location evidence="1">Membrane</location>
        <topology evidence="1">Multi-pass membrane protein</topology>
    </subcellularLocation>
</comment>
<proteinExistence type="inferred from homology"/>
<name>A0ABT1ED88_9FIRM</name>
<feature type="transmembrane region" description="Helical" evidence="17">
    <location>
        <begin position="20"/>
        <end position="43"/>
    </location>
</feature>
<protein>
    <recommendedName>
        <fullName evidence="12">Probable peptidoglycan glycosyltransferase FtsW</fullName>
        <ecNumber evidence="14">2.4.99.28</ecNumber>
    </recommendedName>
    <alternativeName>
        <fullName evidence="13">Cell division protein FtsW</fullName>
    </alternativeName>
    <alternativeName>
        <fullName evidence="10">Cell wall polymerase</fullName>
    </alternativeName>
    <alternativeName>
        <fullName evidence="9">Peptidoglycan polymerase</fullName>
    </alternativeName>
</protein>
<evidence type="ECO:0000256" key="9">
    <source>
        <dbReference type="ARBA" id="ARBA00032370"/>
    </source>
</evidence>
<evidence type="ECO:0000256" key="8">
    <source>
        <dbReference type="ARBA" id="ARBA00023136"/>
    </source>
</evidence>
<evidence type="ECO:0000256" key="3">
    <source>
        <dbReference type="ARBA" id="ARBA00022679"/>
    </source>
</evidence>
<evidence type="ECO:0000256" key="15">
    <source>
        <dbReference type="ARBA" id="ARBA00049902"/>
    </source>
</evidence>
<keyword evidence="7 17" id="KW-1133">Transmembrane helix</keyword>
<feature type="transmembrane region" description="Helical" evidence="17">
    <location>
        <begin position="156"/>
        <end position="173"/>
    </location>
</feature>
<evidence type="ECO:0000256" key="1">
    <source>
        <dbReference type="ARBA" id="ARBA00004141"/>
    </source>
</evidence>
<comment type="catalytic activity">
    <reaction evidence="15">
        <text>[GlcNAc-(1-&gt;4)-Mur2Ac(oyl-L-Ala-gamma-D-Glu-L-Lys-D-Ala-D-Ala)](n)-di-trans,octa-cis-undecaprenyl diphosphate + beta-D-GlcNAc-(1-&gt;4)-Mur2Ac(oyl-L-Ala-gamma-D-Glu-L-Lys-D-Ala-D-Ala)-di-trans,octa-cis-undecaprenyl diphosphate = [GlcNAc-(1-&gt;4)-Mur2Ac(oyl-L-Ala-gamma-D-Glu-L-Lys-D-Ala-D-Ala)](n+1)-di-trans,octa-cis-undecaprenyl diphosphate + di-trans,octa-cis-undecaprenyl diphosphate + H(+)</text>
        <dbReference type="Rhea" id="RHEA:23708"/>
        <dbReference type="Rhea" id="RHEA-COMP:9602"/>
        <dbReference type="Rhea" id="RHEA-COMP:9603"/>
        <dbReference type="ChEBI" id="CHEBI:15378"/>
        <dbReference type="ChEBI" id="CHEBI:58405"/>
        <dbReference type="ChEBI" id="CHEBI:60033"/>
        <dbReference type="ChEBI" id="CHEBI:78435"/>
        <dbReference type="EC" id="2.4.99.28"/>
    </reaction>
</comment>
<evidence type="ECO:0000313" key="19">
    <source>
        <dbReference type="Proteomes" id="UP001523565"/>
    </source>
</evidence>
<evidence type="ECO:0000256" key="11">
    <source>
        <dbReference type="ARBA" id="ARBA00038053"/>
    </source>
</evidence>
<evidence type="ECO:0000256" key="16">
    <source>
        <dbReference type="ARBA" id="ARBA00049966"/>
    </source>
</evidence>